<feature type="transmembrane region" description="Helical" evidence="2">
    <location>
        <begin position="376"/>
        <end position="398"/>
    </location>
</feature>
<dbReference type="PROSITE" id="PS00108">
    <property type="entry name" value="PROTEIN_KINASE_ST"/>
    <property type="match status" value="1"/>
</dbReference>
<evidence type="ECO:0000256" key="2">
    <source>
        <dbReference type="SAM" id="Phobius"/>
    </source>
</evidence>
<keyword evidence="2" id="KW-0472">Membrane</keyword>
<dbReference type="InterPro" id="IPR008271">
    <property type="entry name" value="Ser/Thr_kinase_AS"/>
</dbReference>
<dbReference type="GO" id="GO:0005524">
    <property type="term" value="F:ATP binding"/>
    <property type="evidence" value="ECO:0007669"/>
    <property type="project" value="InterPro"/>
</dbReference>
<evidence type="ECO:0000259" key="3">
    <source>
        <dbReference type="PROSITE" id="PS50011"/>
    </source>
</evidence>
<keyword evidence="2" id="KW-1133">Transmembrane helix</keyword>
<dbReference type="Pfam" id="PF00069">
    <property type="entry name" value="Pkinase"/>
    <property type="match status" value="1"/>
</dbReference>
<dbReference type="GO" id="GO:0004674">
    <property type="term" value="F:protein serine/threonine kinase activity"/>
    <property type="evidence" value="ECO:0007669"/>
    <property type="project" value="TreeGrafter"/>
</dbReference>
<feature type="compositionally biased region" description="Polar residues" evidence="1">
    <location>
        <begin position="225"/>
        <end position="244"/>
    </location>
</feature>
<evidence type="ECO:0000256" key="1">
    <source>
        <dbReference type="SAM" id="MobiDB-lite"/>
    </source>
</evidence>
<dbReference type="SUPFAM" id="SSF56112">
    <property type="entry name" value="Protein kinase-like (PK-like)"/>
    <property type="match status" value="1"/>
</dbReference>
<organism evidence="4 5">
    <name type="scientific">Phytophthora rubi</name>
    <dbReference type="NCBI Taxonomy" id="129364"/>
    <lineage>
        <taxon>Eukaryota</taxon>
        <taxon>Sar</taxon>
        <taxon>Stramenopiles</taxon>
        <taxon>Oomycota</taxon>
        <taxon>Peronosporomycetes</taxon>
        <taxon>Peronosporales</taxon>
        <taxon>Peronosporaceae</taxon>
        <taxon>Phytophthora</taxon>
    </lineage>
</organism>
<feature type="compositionally biased region" description="Polar residues" evidence="1">
    <location>
        <begin position="358"/>
        <end position="371"/>
    </location>
</feature>
<feature type="region of interest" description="Disordered" evidence="1">
    <location>
        <begin position="406"/>
        <end position="454"/>
    </location>
</feature>
<dbReference type="AlphaFoldDB" id="A0A6A3NGH0"/>
<dbReference type="Proteomes" id="UP000429607">
    <property type="component" value="Unassembled WGS sequence"/>
</dbReference>
<feature type="compositionally biased region" description="Basic and acidic residues" evidence="1">
    <location>
        <begin position="444"/>
        <end position="454"/>
    </location>
</feature>
<keyword evidence="2" id="KW-0812">Transmembrane</keyword>
<feature type="region of interest" description="Disordered" evidence="1">
    <location>
        <begin position="175"/>
        <end position="371"/>
    </location>
</feature>
<feature type="compositionally biased region" description="Polar residues" evidence="1">
    <location>
        <begin position="175"/>
        <end position="184"/>
    </location>
</feature>
<dbReference type="InterPro" id="IPR000719">
    <property type="entry name" value="Prot_kinase_dom"/>
</dbReference>
<gene>
    <name evidence="4" type="ORF">PR001_g6959</name>
</gene>
<sequence>MLTEAQAQRTFTIRAHFTGASCDGSPSYAKVEEAPSCAAEDCSGLTGEGRARVVCSSELGYRADIHKLFGGAPYILRDIFGDYNCSELRFAEAFQASDKCEQRGGSRNFVRAYLDNNGTASVQHFRDDLCTPESLYATEDIEKETLENHLCDSNARKWYVSPGNSRALARILITSDGSGVNGNDTSTSATITGGATSSGTADGTSETSSTLGVDDTAVSTTSDTNIDTATSIEDSTPDTTSLNMDDTSTIRDDSTTVSSRSGSSTATSSSIGGGSSEASTALINDTTASATTETPIESSTSSSDTGSSSQGSASSTAKDSKSSRSSRVTITTSAPVLDTSNSTTDSSTTESVDNTVVADSSASGSRVSTPVATAKASVGTAAIVGLVMGSLAVVILIIGSIVHRRRSGDDDIPSPLPSNACRRSSGPYWGQTSPINRPRRSHQRYSDQRYSEPRYTDSLASRHASFQRASSGQSGLWNDDVITAKRIPKDKVHVEQLLSRGAFGEVYLGLYNQECVAIKMLLPQTRGDIHQVNDFLTEAKMIATMEHPHIVTFIGVAWDSLSDVCVVLEYMDGGDLRSLLSNYESTRHPVGFDREKVTIALHVCHALAYMHSLATPVIHRDLKSRNVLLNQAMEAKLTDFGVSRERLDRTMTAGVGTSLWMAPEVMMGQKYDDKADIFSFGVVLSELDMHTLPYSKALAAASANNQMACAVLLQRVALGTLRVDFSHVGPRSMAELGCACVSVAPSERPTAAEILYTLQTILNRELRSDSS</sequence>
<feature type="compositionally biased region" description="Low complexity" evidence="1">
    <location>
        <begin position="185"/>
        <end position="224"/>
    </location>
</feature>
<evidence type="ECO:0000313" key="4">
    <source>
        <dbReference type="EMBL" id="KAE9040676.1"/>
    </source>
</evidence>
<dbReference type="Gene3D" id="1.10.510.10">
    <property type="entry name" value="Transferase(Phosphotransferase) domain 1"/>
    <property type="match status" value="1"/>
</dbReference>
<evidence type="ECO:0000313" key="5">
    <source>
        <dbReference type="Proteomes" id="UP000429607"/>
    </source>
</evidence>
<dbReference type="PANTHER" id="PTHR44329:SF214">
    <property type="entry name" value="PROTEIN KINASE DOMAIN-CONTAINING PROTEIN"/>
    <property type="match status" value="1"/>
</dbReference>
<reference evidence="4 5" key="1">
    <citation type="submission" date="2018-09" db="EMBL/GenBank/DDBJ databases">
        <title>Genomic investigation of the strawberry pathogen Phytophthora fragariae indicates pathogenicity is determined by transcriptional variation in three key races.</title>
        <authorList>
            <person name="Adams T.M."/>
            <person name="Armitage A.D."/>
            <person name="Sobczyk M.K."/>
            <person name="Bates H.J."/>
            <person name="Dunwell J.M."/>
            <person name="Nellist C.F."/>
            <person name="Harrison R.J."/>
        </authorList>
    </citation>
    <scope>NUCLEOTIDE SEQUENCE [LARGE SCALE GENOMIC DNA]</scope>
    <source>
        <strain evidence="4 5">SCRP249</strain>
    </source>
</reference>
<name>A0A6A3NGH0_9STRA</name>
<dbReference type="SMART" id="SM00220">
    <property type="entry name" value="S_TKc"/>
    <property type="match status" value="1"/>
</dbReference>
<protein>
    <recommendedName>
        <fullName evidence="3">Protein kinase domain-containing protein</fullName>
    </recommendedName>
</protein>
<dbReference type="InterPro" id="IPR051681">
    <property type="entry name" value="Ser/Thr_Kinases-Pseudokinases"/>
</dbReference>
<feature type="domain" description="Protein kinase" evidence="3">
    <location>
        <begin position="492"/>
        <end position="762"/>
    </location>
</feature>
<accession>A0A6A3NGH0</accession>
<dbReference type="InterPro" id="IPR011009">
    <property type="entry name" value="Kinase-like_dom_sf"/>
</dbReference>
<dbReference type="PANTHER" id="PTHR44329">
    <property type="entry name" value="SERINE/THREONINE-PROTEIN KINASE TNNI3K-RELATED"/>
    <property type="match status" value="1"/>
</dbReference>
<comment type="caution">
    <text evidence="4">The sequence shown here is derived from an EMBL/GenBank/DDBJ whole genome shotgun (WGS) entry which is preliminary data.</text>
</comment>
<proteinExistence type="predicted"/>
<dbReference type="EMBL" id="QXFV01000337">
    <property type="protein sequence ID" value="KAE9040676.1"/>
    <property type="molecule type" value="Genomic_DNA"/>
</dbReference>
<dbReference type="CDD" id="cd21699">
    <property type="entry name" value="JMTM_APP_like"/>
    <property type="match status" value="1"/>
</dbReference>
<feature type="compositionally biased region" description="Low complexity" evidence="1">
    <location>
        <begin position="255"/>
        <end position="357"/>
    </location>
</feature>
<dbReference type="PROSITE" id="PS50011">
    <property type="entry name" value="PROTEIN_KINASE_DOM"/>
    <property type="match status" value="1"/>
</dbReference>